<evidence type="ECO:0000256" key="6">
    <source>
        <dbReference type="SAM" id="MobiDB-lite"/>
    </source>
</evidence>
<name>A0A165AB15_9AGAM</name>
<feature type="transmembrane region" description="Helical" evidence="7">
    <location>
        <begin position="415"/>
        <end position="441"/>
    </location>
</feature>
<dbReference type="STRING" id="1314777.A0A165AB15"/>
<dbReference type="EMBL" id="KV419394">
    <property type="protein sequence ID" value="KZS98722.1"/>
    <property type="molecule type" value="Genomic_DNA"/>
</dbReference>
<comment type="subcellular location">
    <subcellularLocation>
        <location evidence="1">Endomembrane system</location>
        <topology evidence="1">Multi-pass membrane protein</topology>
    </subcellularLocation>
</comment>
<evidence type="ECO:0000256" key="5">
    <source>
        <dbReference type="ARBA" id="ARBA00023136"/>
    </source>
</evidence>
<organism evidence="9 10">
    <name type="scientific">Sistotremastrum niveocremeum HHB9708</name>
    <dbReference type="NCBI Taxonomy" id="1314777"/>
    <lineage>
        <taxon>Eukaryota</taxon>
        <taxon>Fungi</taxon>
        <taxon>Dikarya</taxon>
        <taxon>Basidiomycota</taxon>
        <taxon>Agaricomycotina</taxon>
        <taxon>Agaricomycetes</taxon>
        <taxon>Sistotremastrales</taxon>
        <taxon>Sistotremastraceae</taxon>
        <taxon>Sertulicium</taxon>
        <taxon>Sertulicium niveocremeum</taxon>
    </lineage>
</organism>
<keyword evidence="3 7" id="KW-0812">Transmembrane</keyword>
<feature type="transmembrane region" description="Helical" evidence="7">
    <location>
        <begin position="355"/>
        <end position="382"/>
    </location>
</feature>
<feature type="transmembrane region" description="Helical" evidence="7">
    <location>
        <begin position="388"/>
        <end position="408"/>
    </location>
</feature>
<dbReference type="Pfam" id="PF07690">
    <property type="entry name" value="MFS_1"/>
    <property type="match status" value="1"/>
</dbReference>
<evidence type="ECO:0000256" key="7">
    <source>
        <dbReference type="SAM" id="Phobius"/>
    </source>
</evidence>
<dbReference type="Proteomes" id="UP000076722">
    <property type="component" value="Unassembled WGS sequence"/>
</dbReference>
<feature type="transmembrane region" description="Helical" evidence="7">
    <location>
        <begin position="308"/>
        <end position="334"/>
    </location>
</feature>
<keyword evidence="2" id="KW-0813">Transport</keyword>
<feature type="region of interest" description="Disordered" evidence="6">
    <location>
        <begin position="1"/>
        <end position="29"/>
    </location>
</feature>
<evidence type="ECO:0000256" key="2">
    <source>
        <dbReference type="ARBA" id="ARBA00022448"/>
    </source>
</evidence>
<sequence>MESDPLLAKSLQSGNEEVEDTVEVKRKDKGTSLEDPMALTGRRRFCILLGIWIAVFLGVSQRSLPIHSKFSISHEFQNANQASWLGTAFLLSICSSTPLYGRLCNVMGRKAATQSALLCLGGGVLMSGLSPDMEILTIARFVSGVGAGGIVTIGGVVTSDMYSLRNRSFVQGIIALSSGLGLGLANPIGGLLSDQLGWRWAFLIQIPFFTIAFFLIQLNLNYASPGESSSVSAMLKRIDYIGASTLLLALGAFLATLSFKFNDEHPWSHHLVLTSGAITAVVAVLFFVNEIYWANEPIMAPFLLTMRIPLLVGLANFLYALAAFQMFFYIPVWFEIVRGHTSSEAGERSYRMIDVCVLMKGVHMAANGLALAAGSMFAGVIIRRTGKASVIGHIFGGLPSLAVLMLPFTEEDSSCAWIVSSLIPQGFGGAVIMQTTLISLLASIPQSATAVAVGFGQLFRGVGQVFGVASGAAIFQSIIDRELRARIIGPGADELIHRMKKSHRVVNELPPDIQQLARDAYAIAIKWVFVASTILVFISFLLRLGVSGTFLFLLLSLHVNSCAQGACLERKKKTLTVLCYRSLKDHWTTMPKGRQRQMKRTPLHHRHTPTLHRKWYQQIPPPFQKIPRFQGKKGKQNLLNPSQPLRHGRSARSQELTCRFLSIQCELLHVRL</sequence>
<dbReference type="PANTHER" id="PTHR23501">
    <property type="entry name" value="MAJOR FACILITATOR SUPERFAMILY"/>
    <property type="match status" value="1"/>
</dbReference>
<evidence type="ECO:0000256" key="4">
    <source>
        <dbReference type="ARBA" id="ARBA00022989"/>
    </source>
</evidence>
<dbReference type="PANTHER" id="PTHR23501:SF191">
    <property type="entry name" value="VACUOLAR BASIC AMINO ACID TRANSPORTER 4"/>
    <property type="match status" value="1"/>
</dbReference>
<evidence type="ECO:0000256" key="1">
    <source>
        <dbReference type="ARBA" id="ARBA00004127"/>
    </source>
</evidence>
<keyword evidence="10" id="KW-1185">Reference proteome</keyword>
<reference evidence="9 10" key="1">
    <citation type="journal article" date="2016" name="Mol. Biol. Evol.">
        <title>Comparative Genomics of Early-Diverging Mushroom-Forming Fungi Provides Insights into the Origins of Lignocellulose Decay Capabilities.</title>
        <authorList>
            <person name="Nagy L.G."/>
            <person name="Riley R."/>
            <person name="Tritt A."/>
            <person name="Adam C."/>
            <person name="Daum C."/>
            <person name="Floudas D."/>
            <person name="Sun H."/>
            <person name="Yadav J.S."/>
            <person name="Pangilinan J."/>
            <person name="Larsson K.H."/>
            <person name="Matsuura K."/>
            <person name="Barry K."/>
            <person name="Labutti K."/>
            <person name="Kuo R."/>
            <person name="Ohm R.A."/>
            <person name="Bhattacharya S.S."/>
            <person name="Shirouzu T."/>
            <person name="Yoshinaga Y."/>
            <person name="Martin F.M."/>
            <person name="Grigoriev I.V."/>
            <person name="Hibbett D.S."/>
        </authorList>
    </citation>
    <scope>NUCLEOTIDE SEQUENCE [LARGE SCALE GENOMIC DNA]</scope>
    <source>
        <strain evidence="9 10">HHB9708</strain>
    </source>
</reference>
<dbReference type="GO" id="GO:0005886">
    <property type="term" value="C:plasma membrane"/>
    <property type="evidence" value="ECO:0007669"/>
    <property type="project" value="TreeGrafter"/>
</dbReference>
<feature type="transmembrane region" description="Helical" evidence="7">
    <location>
        <begin position="45"/>
        <end position="64"/>
    </location>
</feature>
<dbReference type="PROSITE" id="PS50850">
    <property type="entry name" value="MFS"/>
    <property type="match status" value="1"/>
</dbReference>
<dbReference type="OrthoDB" id="3437016at2759"/>
<dbReference type="InterPro" id="IPR020846">
    <property type="entry name" value="MFS_dom"/>
</dbReference>
<feature type="transmembrane region" description="Helical" evidence="7">
    <location>
        <begin position="271"/>
        <end position="288"/>
    </location>
</feature>
<feature type="transmembrane region" description="Helical" evidence="7">
    <location>
        <begin position="200"/>
        <end position="220"/>
    </location>
</feature>
<protein>
    <submittedName>
        <fullName evidence="9">MFS general substrate transporter</fullName>
    </submittedName>
</protein>
<feature type="transmembrane region" description="Helical" evidence="7">
    <location>
        <begin position="135"/>
        <end position="157"/>
    </location>
</feature>
<evidence type="ECO:0000313" key="9">
    <source>
        <dbReference type="EMBL" id="KZS98722.1"/>
    </source>
</evidence>
<dbReference type="GO" id="GO:0012505">
    <property type="term" value="C:endomembrane system"/>
    <property type="evidence" value="ECO:0007669"/>
    <property type="project" value="UniProtKB-SubCell"/>
</dbReference>
<feature type="transmembrane region" description="Helical" evidence="7">
    <location>
        <begin position="240"/>
        <end position="259"/>
    </location>
</feature>
<proteinExistence type="predicted"/>
<evidence type="ECO:0000259" key="8">
    <source>
        <dbReference type="PROSITE" id="PS50850"/>
    </source>
</evidence>
<feature type="transmembrane region" description="Helical" evidence="7">
    <location>
        <begin position="84"/>
        <end position="101"/>
    </location>
</feature>
<dbReference type="AlphaFoldDB" id="A0A165AB15"/>
<feature type="transmembrane region" description="Helical" evidence="7">
    <location>
        <begin position="169"/>
        <end position="188"/>
    </location>
</feature>
<keyword evidence="5 7" id="KW-0472">Membrane</keyword>
<feature type="transmembrane region" description="Helical" evidence="7">
    <location>
        <begin position="520"/>
        <end position="542"/>
    </location>
</feature>
<evidence type="ECO:0000313" key="10">
    <source>
        <dbReference type="Proteomes" id="UP000076722"/>
    </source>
</evidence>
<dbReference type="InterPro" id="IPR036259">
    <property type="entry name" value="MFS_trans_sf"/>
</dbReference>
<accession>A0A165AB15</accession>
<dbReference type="InterPro" id="IPR011701">
    <property type="entry name" value="MFS"/>
</dbReference>
<evidence type="ECO:0000256" key="3">
    <source>
        <dbReference type="ARBA" id="ARBA00022692"/>
    </source>
</evidence>
<dbReference type="SUPFAM" id="SSF103473">
    <property type="entry name" value="MFS general substrate transporter"/>
    <property type="match status" value="1"/>
</dbReference>
<gene>
    <name evidence="9" type="ORF">SISNIDRAFT_434333</name>
</gene>
<feature type="domain" description="Major facilitator superfamily (MFS) profile" evidence="8">
    <location>
        <begin position="47"/>
        <end position="551"/>
    </location>
</feature>
<dbReference type="Gene3D" id="1.20.1250.20">
    <property type="entry name" value="MFS general substrate transporter like domains"/>
    <property type="match status" value="2"/>
</dbReference>
<dbReference type="GO" id="GO:0015174">
    <property type="term" value="F:basic amino acid transmembrane transporter activity"/>
    <property type="evidence" value="ECO:0007669"/>
    <property type="project" value="TreeGrafter"/>
</dbReference>
<keyword evidence="4 7" id="KW-1133">Transmembrane helix</keyword>
<dbReference type="GO" id="GO:0000329">
    <property type="term" value="C:fungal-type vacuole membrane"/>
    <property type="evidence" value="ECO:0007669"/>
    <property type="project" value="TreeGrafter"/>
</dbReference>